<gene>
    <name evidence="1" type="ORF">ACFO0D_18490</name>
</gene>
<evidence type="ECO:0008006" key="3">
    <source>
        <dbReference type="Google" id="ProtNLM"/>
    </source>
</evidence>
<name>A0ABV9ID93_9DEIO</name>
<proteinExistence type="predicted"/>
<comment type="caution">
    <text evidence="1">The sequence shown here is derived from an EMBL/GenBank/DDBJ whole genome shotgun (WGS) entry which is preliminary data.</text>
</comment>
<keyword evidence="2" id="KW-1185">Reference proteome</keyword>
<evidence type="ECO:0000313" key="2">
    <source>
        <dbReference type="Proteomes" id="UP001595952"/>
    </source>
</evidence>
<accession>A0ABV9ID93</accession>
<dbReference type="Proteomes" id="UP001595952">
    <property type="component" value="Unassembled WGS sequence"/>
</dbReference>
<protein>
    <recommendedName>
        <fullName evidence="3">Transposase</fullName>
    </recommendedName>
</protein>
<organism evidence="1 2">
    <name type="scientific">Deinococcus hohokamensis</name>
    <dbReference type="NCBI Taxonomy" id="309883"/>
    <lineage>
        <taxon>Bacteria</taxon>
        <taxon>Thermotogati</taxon>
        <taxon>Deinococcota</taxon>
        <taxon>Deinococci</taxon>
        <taxon>Deinococcales</taxon>
        <taxon>Deinococcaceae</taxon>
        <taxon>Deinococcus</taxon>
    </lineage>
</organism>
<sequence length="80" mass="9182">MFDLQASFSLRKKLFVLCQRAGVTYRAWQTLRNAAGVRLLQREQELAGPESRPEVRRQLGLTSRESIRPLVKLSRKNSPA</sequence>
<reference evidence="2" key="1">
    <citation type="journal article" date="2019" name="Int. J. Syst. Evol. Microbiol.">
        <title>The Global Catalogue of Microorganisms (GCM) 10K type strain sequencing project: providing services to taxonomists for standard genome sequencing and annotation.</title>
        <authorList>
            <consortium name="The Broad Institute Genomics Platform"/>
            <consortium name="The Broad Institute Genome Sequencing Center for Infectious Disease"/>
            <person name="Wu L."/>
            <person name="Ma J."/>
        </authorList>
    </citation>
    <scope>NUCLEOTIDE SEQUENCE [LARGE SCALE GENOMIC DNA]</scope>
    <source>
        <strain evidence="2">CCUG 55995</strain>
    </source>
</reference>
<dbReference type="RefSeq" id="WP_380063298.1">
    <property type="nucleotide sequence ID" value="NZ_JBHSEI010000015.1"/>
</dbReference>
<dbReference type="EMBL" id="JBHSEI010000015">
    <property type="protein sequence ID" value="MFC4640322.1"/>
    <property type="molecule type" value="Genomic_DNA"/>
</dbReference>
<evidence type="ECO:0000313" key="1">
    <source>
        <dbReference type="EMBL" id="MFC4640322.1"/>
    </source>
</evidence>